<feature type="non-terminal residue" evidence="1">
    <location>
        <position position="31"/>
    </location>
</feature>
<sequence length="31" mass="3667">MTINGKRESWLWRKPGEGPLGFDEPMFNILF</sequence>
<keyword evidence="2" id="KW-1185">Reference proteome</keyword>
<organism evidence="1 2">
    <name type="scientific">Kipferlia bialata</name>
    <dbReference type="NCBI Taxonomy" id="797122"/>
    <lineage>
        <taxon>Eukaryota</taxon>
        <taxon>Metamonada</taxon>
        <taxon>Carpediemonas-like organisms</taxon>
        <taxon>Kipferlia</taxon>
    </lineage>
</organism>
<evidence type="ECO:0000313" key="1">
    <source>
        <dbReference type="EMBL" id="GCA63786.1"/>
    </source>
</evidence>
<reference evidence="1 2" key="1">
    <citation type="journal article" date="2018" name="PLoS ONE">
        <title>The draft genome of Kipferlia bialata reveals reductive genome evolution in fornicate parasites.</title>
        <authorList>
            <person name="Tanifuji G."/>
            <person name="Takabayashi S."/>
            <person name="Kume K."/>
            <person name="Takagi M."/>
            <person name="Nakayama T."/>
            <person name="Kamikawa R."/>
            <person name="Inagaki Y."/>
            <person name="Hashimoto T."/>
        </authorList>
    </citation>
    <scope>NUCLEOTIDE SEQUENCE [LARGE SCALE GENOMIC DNA]</scope>
    <source>
        <strain evidence="1">NY0173</strain>
    </source>
</reference>
<proteinExistence type="predicted"/>
<protein>
    <submittedName>
        <fullName evidence="1">Uncharacterized protein</fullName>
    </submittedName>
</protein>
<comment type="caution">
    <text evidence="1">The sequence shown here is derived from an EMBL/GenBank/DDBJ whole genome shotgun (WGS) entry which is preliminary data.</text>
</comment>
<dbReference type="Proteomes" id="UP000265618">
    <property type="component" value="Unassembled WGS sequence"/>
</dbReference>
<name>A0A391NUX1_9EUKA</name>
<dbReference type="AlphaFoldDB" id="A0A391NUX1"/>
<dbReference type="EMBL" id="BDIP01005035">
    <property type="protein sequence ID" value="GCA63786.1"/>
    <property type="molecule type" value="Genomic_DNA"/>
</dbReference>
<evidence type="ECO:0000313" key="2">
    <source>
        <dbReference type="Proteomes" id="UP000265618"/>
    </source>
</evidence>
<accession>A0A391NUX1</accession>
<gene>
    <name evidence="1" type="ORF">KIPB_011895</name>
</gene>